<evidence type="ECO:0000256" key="1">
    <source>
        <dbReference type="ARBA" id="ARBA00008919"/>
    </source>
</evidence>
<reference evidence="5 6" key="1">
    <citation type="submission" date="2015-12" db="EMBL/GenBank/DDBJ databases">
        <authorList>
            <person name="Shamseldin A."/>
            <person name="Moawad H."/>
            <person name="Abd El-Rahim W.M."/>
            <person name="Sadowsky M.J."/>
        </authorList>
    </citation>
    <scope>NUCLEOTIDE SEQUENCE [LARGE SCALE GENOMIC DNA]</scope>
    <source>
        <strain evidence="5 6">ZGT118</strain>
    </source>
</reference>
<accession>A0A0X3TC70</accession>
<dbReference type="RefSeq" id="WP_068349804.1">
    <property type="nucleotide sequence ID" value="NZ_LQBQ01000038.1"/>
</dbReference>
<keyword evidence="6" id="KW-1185">Reference proteome</keyword>
<protein>
    <recommendedName>
        <fullName evidence="4">Fucosyltransferase C-terminal domain-containing protein</fullName>
    </recommendedName>
</protein>
<dbReference type="GO" id="GO:0016020">
    <property type="term" value="C:membrane"/>
    <property type="evidence" value="ECO:0007669"/>
    <property type="project" value="InterPro"/>
</dbReference>
<dbReference type="STRING" id="1685379.AVO45_14930"/>
<keyword evidence="3" id="KW-0808">Transferase</keyword>
<feature type="domain" description="Fucosyltransferase C-terminal" evidence="4">
    <location>
        <begin position="133"/>
        <end position="238"/>
    </location>
</feature>
<dbReference type="InterPro" id="IPR055270">
    <property type="entry name" value="Glyco_tran_10_C"/>
</dbReference>
<dbReference type="PANTHER" id="PTHR11929">
    <property type="entry name" value="ALPHA- 1,3 -FUCOSYLTRANSFERASE"/>
    <property type="match status" value="1"/>
</dbReference>
<gene>
    <name evidence="5" type="ORF">AVO45_14930</name>
</gene>
<dbReference type="Gene3D" id="3.40.50.11660">
    <property type="entry name" value="Glycosyl transferase family 10, C-terminal domain"/>
    <property type="match status" value="1"/>
</dbReference>
<dbReference type="PANTHER" id="PTHR11929:SF194">
    <property type="entry name" value="ALPHA-(1,3)-FUCOSYLTRANSFERASE 10"/>
    <property type="match status" value="1"/>
</dbReference>
<name>A0A0X3TC70_9RHOB</name>
<sequence length="291" mass="33348">MADPAIALLPYGLRLGPDLAQVPVSDLIWPLGRPDRLSGATVGQMDRNDHIIMFPNTMAHFRLRRGTKARISLMMGEPAAIHAKHIKLLRYTWRRFFRVFTFHEELLRTLPNAVFLPYGTTWVPEWRDLSLEKTKSCSLIASAKRDTTGHQLRHAIVEWVRETGQEVDIMGRGYTPFERKADGLAPYRFSVVIENVQEPNYFSEKLIDAILCNTVPIYWGCPNIEQFLDTTGMILCNSEADIRRAVEMVSVEDFEKRLPHIQAIQPVAAQYGDFERRAAEALRDQLQPRSD</sequence>
<evidence type="ECO:0000259" key="4">
    <source>
        <dbReference type="Pfam" id="PF00852"/>
    </source>
</evidence>
<dbReference type="Proteomes" id="UP000053791">
    <property type="component" value="Unassembled WGS sequence"/>
</dbReference>
<keyword evidence="2" id="KW-0328">Glycosyltransferase</keyword>
<evidence type="ECO:0000256" key="3">
    <source>
        <dbReference type="ARBA" id="ARBA00022679"/>
    </source>
</evidence>
<dbReference type="EMBL" id="LQBQ01000038">
    <property type="protein sequence ID" value="KUJ73375.1"/>
    <property type="molecule type" value="Genomic_DNA"/>
</dbReference>
<evidence type="ECO:0000313" key="6">
    <source>
        <dbReference type="Proteomes" id="UP000053791"/>
    </source>
</evidence>
<dbReference type="InterPro" id="IPR038577">
    <property type="entry name" value="GT10-like_C_sf"/>
</dbReference>
<organism evidence="5 6">
    <name type="scientific">Ruegeria marisrubri</name>
    <dbReference type="NCBI Taxonomy" id="1685379"/>
    <lineage>
        <taxon>Bacteria</taxon>
        <taxon>Pseudomonadati</taxon>
        <taxon>Pseudomonadota</taxon>
        <taxon>Alphaproteobacteria</taxon>
        <taxon>Rhodobacterales</taxon>
        <taxon>Roseobacteraceae</taxon>
        <taxon>Ruegeria</taxon>
    </lineage>
</organism>
<dbReference type="InterPro" id="IPR001503">
    <property type="entry name" value="Glyco_trans_10"/>
</dbReference>
<comment type="similarity">
    <text evidence="1">Belongs to the glycosyltransferase 10 family.</text>
</comment>
<dbReference type="OrthoDB" id="9791032at2"/>
<evidence type="ECO:0000256" key="2">
    <source>
        <dbReference type="ARBA" id="ARBA00022676"/>
    </source>
</evidence>
<proteinExistence type="inferred from homology"/>
<dbReference type="GO" id="GO:0046920">
    <property type="term" value="F:alpha-(1-&gt;3)-fucosyltransferase activity"/>
    <property type="evidence" value="ECO:0007669"/>
    <property type="project" value="TreeGrafter"/>
</dbReference>
<evidence type="ECO:0000313" key="5">
    <source>
        <dbReference type="EMBL" id="KUJ73375.1"/>
    </source>
</evidence>
<dbReference type="Pfam" id="PF00852">
    <property type="entry name" value="Glyco_transf_10"/>
    <property type="match status" value="1"/>
</dbReference>
<comment type="caution">
    <text evidence="5">The sequence shown here is derived from an EMBL/GenBank/DDBJ whole genome shotgun (WGS) entry which is preliminary data.</text>
</comment>
<dbReference type="SUPFAM" id="SSF53756">
    <property type="entry name" value="UDP-Glycosyltransferase/glycogen phosphorylase"/>
    <property type="match status" value="1"/>
</dbReference>
<dbReference type="AlphaFoldDB" id="A0A0X3TC70"/>